<gene>
    <name evidence="1" type="primary">thiE</name>
    <name evidence="1" type="ORF">JHL16_07020</name>
</gene>
<evidence type="ECO:0000313" key="1">
    <source>
        <dbReference type="EMBL" id="MBK1866101.1"/>
    </source>
</evidence>
<organism evidence="1 2">
    <name type="scientific">Taklimakanibacter albus</name>
    <dbReference type="NCBI Taxonomy" id="2800327"/>
    <lineage>
        <taxon>Bacteria</taxon>
        <taxon>Pseudomonadati</taxon>
        <taxon>Pseudomonadota</taxon>
        <taxon>Alphaproteobacteria</taxon>
        <taxon>Hyphomicrobiales</taxon>
        <taxon>Aestuariivirgaceae</taxon>
        <taxon>Taklimakanibacter</taxon>
    </lineage>
</organism>
<keyword evidence="2" id="KW-1185">Reference proteome</keyword>
<dbReference type="EC" id="2.5.1.3" evidence="1"/>
<proteinExistence type="predicted"/>
<reference evidence="1" key="1">
    <citation type="submission" date="2021-01" db="EMBL/GenBank/DDBJ databases">
        <authorList>
            <person name="Sun Q."/>
        </authorList>
    </citation>
    <scope>NUCLEOTIDE SEQUENCE</scope>
    <source>
        <strain evidence="1">YIM B02566</strain>
    </source>
</reference>
<sequence length="224" mass="23099">MRPFDLSVYLVLDPLLCRDLSMVETTRAAVAGGVTMVQLRDKEVGTARMIETGLALRAVLAGTGVPLIVNDDVEAAIAIAADGLHVGQEDMMAVEARRRIGPDMILGLSIETPQAARAMNGTIVDYVGLGPVFATPTKADHKPPIGFAGLAELVALCKLPAVAIGGLKVEHAASVIAAGADGLAVISAICGQPDPRAEAARLADAVRSARARGNDAAARGHARR</sequence>
<dbReference type="EMBL" id="JAENHL010000006">
    <property type="protein sequence ID" value="MBK1866101.1"/>
    <property type="molecule type" value="Genomic_DNA"/>
</dbReference>
<evidence type="ECO:0000313" key="2">
    <source>
        <dbReference type="Proteomes" id="UP000616151"/>
    </source>
</evidence>
<keyword evidence="1" id="KW-0808">Transferase</keyword>
<name>A0ACC5R0C4_9HYPH</name>
<dbReference type="Proteomes" id="UP000616151">
    <property type="component" value="Unassembled WGS sequence"/>
</dbReference>
<comment type="caution">
    <text evidence="1">The sequence shown here is derived from an EMBL/GenBank/DDBJ whole genome shotgun (WGS) entry which is preliminary data.</text>
</comment>
<protein>
    <submittedName>
        <fullName evidence="1">Thiamine phosphate synthase</fullName>
        <ecNumber evidence="1">2.5.1.3</ecNumber>
    </submittedName>
</protein>
<accession>A0ACC5R0C4</accession>